<dbReference type="KEGG" id="wsu:WS1247"/>
<dbReference type="HAMAP" id="MF_01464_B">
    <property type="entry name" value="SecF_B"/>
    <property type="match status" value="1"/>
</dbReference>
<feature type="transmembrane region" description="Helical" evidence="9">
    <location>
        <begin position="268"/>
        <end position="292"/>
    </location>
</feature>
<keyword evidence="3 9" id="KW-1003">Cell membrane</keyword>
<keyword evidence="4 9" id="KW-0812">Transmembrane</keyword>
<evidence type="ECO:0000256" key="1">
    <source>
        <dbReference type="ARBA" id="ARBA00004651"/>
    </source>
</evidence>
<dbReference type="Proteomes" id="UP000000422">
    <property type="component" value="Chromosome"/>
</dbReference>
<evidence type="ECO:0000256" key="8">
    <source>
        <dbReference type="ARBA" id="ARBA00023136"/>
    </source>
</evidence>
<dbReference type="GO" id="GO:0006605">
    <property type="term" value="P:protein targeting"/>
    <property type="evidence" value="ECO:0007669"/>
    <property type="project" value="UniProtKB-UniRule"/>
</dbReference>
<reference evidence="11 12" key="1">
    <citation type="journal article" date="2003" name="Proc. Natl. Acad. Sci. U.S.A.">
        <title>Complete genome sequence and analysis of Wolinella succinogenes.</title>
        <authorList>
            <person name="Baar C."/>
            <person name="Eppinger M."/>
            <person name="Raddatz G."/>
            <person name="Simon JM."/>
            <person name="Lanz C."/>
            <person name="Klimmek O."/>
            <person name="Nandakumar R."/>
            <person name="Gross R."/>
            <person name="Rosinus A."/>
            <person name="Keller H."/>
            <person name="Jagtap P."/>
            <person name="Linke B."/>
            <person name="Meyer F."/>
            <person name="Lederer H."/>
            <person name="Schuster S.C."/>
        </authorList>
    </citation>
    <scope>NUCLEOTIDE SEQUENCE [LARGE SCALE GENOMIC DNA]</scope>
    <source>
        <strain evidence="12">ATCC 29543 / DSM 1740 / CCUG 13145 / JCM 31913 / LMG 7466 / NCTC 11488 / FDC 602W</strain>
    </source>
</reference>
<accession>Q7M925</accession>
<dbReference type="InterPro" id="IPR022646">
    <property type="entry name" value="SecD/SecF_CS"/>
</dbReference>
<proteinExistence type="inferred from homology"/>
<evidence type="ECO:0000256" key="2">
    <source>
        <dbReference type="ARBA" id="ARBA00022448"/>
    </source>
</evidence>
<feature type="transmembrane region" description="Helical" evidence="9">
    <location>
        <begin position="137"/>
        <end position="154"/>
    </location>
</feature>
<dbReference type="SUPFAM" id="SSF82866">
    <property type="entry name" value="Multidrug efflux transporter AcrB transmembrane domain"/>
    <property type="match status" value="1"/>
</dbReference>
<feature type="domain" description="Protein export membrane protein SecD/SecF C-terminal" evidence="10">
    <location>
        <begin position="111"/>
        <end position="291"/>
    </location>
</feature>
<dbReference type="InterPro" id="IPR048634">
    <property type="entry name" value="SecD_SecF_C"/>
</dbReference>
<dbReference type="EMBL" id="BX571660">
    <property type="protein sequence ID" value="CAE10327.1"/>
    <property type="molecule type" value="Genomic_DNA"/>
</dbReference>
<dbReference type="Pfam" id="PF02355">
    <property type="entry name" value="SecD_SecF_C"/>
    <property type="match status" value="1"/>
</dbReference>
<keyword evidence="12" id="KW-1185">Reference proteome</keyword>
<evidence type="ECO:0000256" key="7">
    <source>
        <dbReference type="ARBA" id="ARBA00023010"/>
    </source>
</evidence>
<name>Q7M925_WOLSU</name>
<dbReference type="NCBIfam" id="TIGR00916">
    <property type="entry name" value="2A0604s01"/>
    <property type="match status" value="1"/>
</dbReference>
<dbReference type="GO" id="GO:0015450">
    <property type="term" value="F:protein-transporting ATPase activity"/>
    <property type="evidence" value="ECO:0007669"/>
    <property type="project" value="InterPro"/>
</dbReference>
<feature type="transmembrane region" description="Helical" evidence="9">
    <location>
        <begin position="161"/>
        <end position="184"/>
    </location>
</feature>
<dbReference type="InterPro" id="IPR022813">
    <property type="entry name" value="SecD/SecF_arch_bac"/>
</dbReference>
<dbReference type="Pfam" id="PF07549">
    <property type="entry name" value="Sec_GG"/>
    <property type="match status" value="1"/>
</dbReference>
<keyword evidence="8 9" id="KW-0472">Membrane</keyword>
<dbReference type="PRINTS" id="PR01755">
    <property type="entry name" value="SECFTRNLCASE"/>
</dbReference>
<keyword evidence="2 9" id="KW-0813">Transport</keyword>
<dbReference type="RefSeq" id="WP_011139114.1">
    <property type="nucleotide sequence ID" value="NC_005090.1"/>
</dbReference>
<comment type="function">
    <text evidence="9">Part of the Sec protein translocase complex. Interacts with the SecYEG preprotein conducting channel. SecDF uses the proton motive force (PMF) to complete protein translocation after the ATP-dependent function of SecA.</text>
</comment>
<dbReference type="InterPro" id="IPR055344">
    <property type="entry name" value="SecD_SecF_C_bact"/>
</dbReference>
<evidence type="ECO:0000313" key="12">
    <source>
        <dbReference type="Proteomes" id="UP000000422"/>
    </source>
</evidence>
<dbReference type="GO" id="GO:0005886">
    <property type="term" value="C:plasma membrane"/>
    <property type="evidence" value="ECO:0007669"/>
    <property type="project" value="UniProtKB-SubCell"/>
</dbReference>
<evidence type="ECO:0000256" key="4">
    <source>
        <dbReference type="ARBA" id="ARBA00022692"/>
    </source>
</evidence>
<feature type="transmembrane region" description="Helical" evidence="9">
    <location>
        <begin position="235"/>
        <end position="256"/>
    </location>
</feature>
<organism evidence="12">
    <name type="scientific">Wolinella succinogenes (strain ATCC 29543 / DSM 1740 / CCUG 13145 / JCM 31913 / LMG 7466 / NCTC 11488 / FDC 602W)</name>
    <name type="common">Vibrio succinogenes</name>
    <dbReference type="NCBI Taxonomy" id="273121"/>
    <lineage>
        <taxon>Bacteria</taxon>
        <taxon>Pseudomonadati</taxon>
        <taxon>Campylobacterota</taxon>
        <taxon>Epsilonproteobacteria</taxon>
        <taxon>Campylobacterales</taxon>
        <taxon>Helicobacteraceae</taxon>
        <taxon>Wolinella</taxon>
    </lineage>
</organism>
<dbReference type="InterPro" id="IPR005665">
    <property type="entry name" value="SecF_bac"/>
</dbReference>
<evidence type="ECO:0000256" key="5">
    <source>
        <dbReference type="ARBA" id="ARBA00022927"/>
    </source>
</evidence>
<comment type="subcellular location">
    <subcellularLocation>
        <location evidence="9">Cell inner membrane</location>
        <topology evidence="9">Multi-pass membrane protein</topology>
    </subcellularLocation>
    <subcellularLocation>
        <location evidence="1">Cell membrane</location>
        <topology evidence="1">Multi-pass membrane protein</topology>
    </subcellularLocation>
</comment>
<dbReference type="PANTHER" id="PTHR30081:SF8">
    <property type="entry name" value="PROTEIN TRANSLOCASE SUBUNIT SECF"/>
    <property type="match status" value="1"/>
</dbReference>
<dbReference type="STRING" id="273121.WS1247"/>
<dbReference type="eggNOG" id="COG0341">
    <property type="taxonomic scope" value="Bacteria"/>
</dbReference>
<keyword evidence="5 9" id="KW-0653">Protein transport</keyword>
<comment type="subunit">
    <text evidence="9">Forms a complex with SecD. Part of the essential Sec protein translocation apparatus which comprises SecA, SecYEG and auxiliary proteins SecDF. Other proteins may also be involved.</text>
</comment>
<gene>
    <name evidence="11" type="primary">SECF</name>
    <name evidence="9" type="synonym">secF</name>
    <name evidence="11" type="ordered locus">WS1247</name>
</gene>
<evidence type="ECO:0000256" key="9">
    <source>
        <dbReference type="HAMAP-Rule" id="MF_01464"/>
    </source>
</evidence>
<dbReference type="InterPro" id="IPR022645">
    <property type="entry name" value="SecD/SecF_bac"/>
</dbReference>
<dbReference type="GO" id="GO:0043952">
    <property type="term" value="P:protein transport by the Sec complex"/>
    <property type="evidence" value="ECO:0007669"/>
    <property type="project" value="UniProtKB-UniRule"/>
</dbReference>
<sequence length="323" mass="35526">MELFKNDKVYDFVAWGRYTSLLSLLLLALSLGLFFTKGISYGIDFTGGSVVQVQYKEAAPLGKIREALAGNEIFKGAQVSEFGSKEEALIKVPASTSSVARDIGDIAAEVLQGTGNFEVRRVDMVGPKVGDELRTKGTLALVLASIGMLLYVAFRYEWRFAIAAVLALVHDVTIAVGAIVLFEVDFGLDVVAALLTLIGYSINDTIIIFDRIRERLQGNKLDTLKEVMNEAVSKTLSRTILTSLTVFFVVFTLYAFGGEIIRGFSLPMLVGVVVGSYSSVFIAMQIVIWLGFDLQGYYQKLSDEAKKKAEKERMRSMYEKGVV</sequence>
<keyword evidence="7 9" id="KW-0811">Translocation</keyword>
<keyword evidence="6 9" id="KW-1133">Transmembrane helix</keyword>
<comment type="similarity">
    <text evidence="9">Belongs to the SecD/SecF family. SecF subfamily.</text>
</comment>
<evidence type="ECO:0000313" key="11">
    <source>
        <dbReference type="EMBL" id="CAE10327.1"/>
    </source>
</evidence>
<evidence type="ECO:0000259" key="10">
    <source>
        <dbReference type="Pfam" id="PF02355"/>
    </source>
</evidence>
<feature type="transmembrane region" description="Helical" evidence="9">
    <location>
        <begin position="190"/>
        <end position="209"/>
    </location>
</feature>
<dbReference type="GO" id="GO:0065002">
    <property type="term" value="P:intracellular protein transmembrane transport"/>
    <property type="evidence" value="ECO:0007669"/>
    <property type="project" value="UniProtKB-UniRule"/>
</dbReference>
<evidence type="ECO:0000256" key="3">
    <source>
        <dbReference type="ARBA" id="ARBA00022475"/>
    </source>
</evidence>
<evidence type="ECO:0000256" key="6">
    <source>
        <dbReference type="ARBA" id="ARBA00022989"/>
    </source>
</evidence>
<dbReference type="AlphaFoldDB" id="Q7M925"/>
<dbReference type="NCBIfam" id="TIGR00966">
    <property type="entry name" value="transloc_SecF"/>
    <property type="match status" value="1"/>
</dbReference>
<protein>
    <recommendedName>
        <fullName evidence="9">Protein-export membrane protein SecF</fullName>
    </recommendedName>
</protein>
<dbReference type="PANTHER" id="PTHR30081">
    <property type="entry name" value="PROTEIN-EXPORT MEMBRANE PROTEIN SEC"/>
    <property type="match status" value="1"/>
</dbReference>
<dbReference type="HOGENOM" id="CLU_050012_0_1_7"/>
<dbReference type="Gene3D" id="1.20.1640.10">
    <property type="entry name" value="Multidrug efflux transporter AcrB transmembrane domain"/>
    <property type="match status" value="1"/>
</dbReference>
<feature type="transmembrane region" description="Helical" evidence="9">
    <location>
        <begin position="12"/>
        <end position="35"/>
    </location>
</feature>
<keyword evidence="9" id="KW-0997">Cell inner membrane</keyword>